<dbReference type="SUPFAM" id="SSF46689">
    <property type="entry name" value="Homeodomain-like"/>
    <property type="match status" value="1"/>
</dbReference>
<keyword evidence="1" id="KW-0805">Transcription regulation</keyword>
<proteinExistence type="predicted"/>
<protein>
    <submittedName>
        <fullName evidence="6">Regulatory protein TetR</fullName>
    </submittedName>
</protein>
<dbReference type="Pfam" id="PF16925">
    <property type="entry name" value="TetR_C_13"/>
    <property type="match status" value="1"/>
</dbReference>
<dbReference type="InterPro" id="IPR036271">
    <property type="entry name" value="Tet_transcr_reg_TetR-rel_C_sf"/>
</dbReference>
<gene>
    <name evidence="6" type="ORF">Mucpa_1976</name>
</gene>
<dbReference type="Gene3D" id="1.10.357.10">
    <property type="entry name" value="Tetracycline Repressor, domain 2"/>
    <property type="match status" value="1"/>
</dbReference>
<organism evidence="6 7">
    <name type="scientific">Mucilaginibacter paludis DSM 18603</name>
    <dbReference type="NCBI Taxonomy" id="714943"/>
    <lineage>
        <taxon>Bacteria</taxon>
        <taxon>Pseudomonadati</taxon>
        <taxon>Bacteroidota</taxon>
        <taxon>Sphingobacteriia</taxon>
        <taxon>Sphingobacteriales</taxon>
        <taxon>Sphingobacteriaceae</taxon>
        <taxon>Mucilaginibacter</taxon>
    </lineage>
</organism>
<dbReference type="PRINTS" id="PR00455">
    <property type="entry name" value="HTHTETR"/>
</dbReference>
<keyword evidence="2 4" id="KW-0238">DNA-binding</keyword>
<dbReference type="InterPro" id="IPR011075">
    <property type="entry name" value="TetR_C"/>
</dbReference>
<evidence type="ECO:0000256" key="3">
    <source>
        <dbReference type="ARBA" id="ARBA00023163"/>
    </source>
</evidence>
<dbReference type="eggNOG" id="COG1309">
    <property type="taxonomic scope" value="Bacteria"/>
</dbReference>
<evidence type="ECO:0000256" key="4">
    <source>
        <dbReference type="PROSITE-ProRule" id="PRU00335"/>
    </source>
</evidence>
<dbReference type="InterPro" id="IPR001647">
    <property type="entry name" value="HTH_TetR"/>
</dbReference>
<dbReference type="AlphaFoldDB" id="H1YD62"/>
<dbReference type="Pfam" id="PF00440">
    <property type="entry name" value="TetR_N"/>
    <property type="match status" value="1"/>
</dbReference>
<reference evidence="6" key="1">
    <citation type="submission" date="2011-09" db="EMBL/GenBank/DDBJ databases">
        <title>The permanent draft genome of Mucilaginibacter paludis DSM 18603.</title>
        <authorList>
            <consortium name="US DOE Joint Genome Institute (JGI-PGF)"/>
            <person name="Lucas S."/>
            <person name="Han J."/>
            <person name="Lapidus A."/>
            <person name="Bruce D."/>
            <person name="Goodwin L."/>
            <person name="Pitluck S."/>
            <person name="Peters L."/>
            <person name="Kyrpides N."/>
            <person name="Mavromatis K."/>
            <person name="Ivanova N."/>
            <person name="Mikhailova N."/>
            <person name="Held B."/>
            <person name="Detter J.C."/>
            <person name="Tapia R."/>
            <person name="Han C."/>
            <person name="Land M."/>
            <person name="Hauser L."/>
            <person name="Markowitz V."/>
            <person name="Cheng J.-F."/>
            <person name="Hugenholtz P."/>
            <person name="Woyke T."/>
            <person name="Wu D."/>
            <person name="Tindall B."/>
            <person name="Brambilla E."/>
            <person name="Klenk H.-P."/>
            <person name="Eisen J.A."/>
        </authorList>
    </citation>
    <scope>NUCLEOTIDE SEQUENCE [LARGE SCALE GENOMIC DNA]</scope>
    <source>
        <strain evidence="6">DSM 18603</strain>
    </source>
</reference>
<evidence type="ECO:0000313" key="7">
    <source>
        <dbReference type="Proteomes" id="UP000002774"/>
    </source>
</evidence>
<evidence type="ECO:0000256" key="2">
    <source>
        <dbReference type="ARBA" id="ARBA00023125"/>
    </source>
</evidence>
<dbReference type="RefSeq" id="WP_008506093.1">
    <property type="nucleotide sequence ID" value="NZ_CM001403.1"/>
</dbReference>
<sequence length="195" mass="21181">MSKAERTRQFIIEQSAPLFNKRGLAGTAMSDVMAATKMAKGGLYGHFESKDELSYAVVDYNLGKLVDKVDYAINKAATAKDKLFAFLDVFSTPAQFPIEGGCPMLNFGTEADDTSPVITQKVKGTILSAQTKIAAIIGKGIASGEFKPTFDAREFSIKTMTLIEGGTLIGRVLETNSQMEIVLNILKKEIEEQLT</sequence>
<evidence type="ECO:0000256" key="1">
    <source>
        <dbReference type="ARBA" id="ARBA00023015"/>
    </source>
</evidence>
<keyword evidence="7" id="KW-1185">Reference proteome</keyword>
<keyword evidence="3" id="KW-0804">Transcription</keyword>
<dbReference type="STRING" id="714943.Mucpa_1976"/>
<dbReference type="GO" id="GO:0003677">
    <property type="term" value="F:DNA binding"/>
    <property type="evidence" value="ECO:0007669"/>
    <property type="project" value="UniProtKB-UniRule"/>
</dbReference>
<dbReference type="PANTHER" id="PTHR47506">
    <property type="entry name" value="TRANSCRIPTIONAL REGULATORY PROTEIN"/>
    <property type="match status" value="1"/>
</dbReference>
<feature type="DNA-binding region" description="H-T-H motif" evidence="4">
    <location>
        <begin position="28"/>
        <end position="47"/>
    </location>
</feature>
<evidence type="ECO:0000259" key="5">
    <source>
        <dbReference type="PROSITE" id="PS50977"/>
    </source>
</evidence>
<dbReference type="PROSITE" id="PS50977">
    <property type="entry name" value="HTH_TETR_2"/>
    <property type="match status" value="1"/>
</dbReference>
<dbReference type="SUPFAM" id="SSF48498">
    <property type="entry name" value="Tetracyclin repressor-like, C-terminal domain"/>
    <property type="match status" value="1"/>
</dbReference>
<name>H1YD62_9SPHI</name>
<evidence type="ECO:0000313" key="6">
    <source>
        <dbReference type="EMBL" id="EHQ26119.1"/>
    </source>
</evidence>
<dbReference type="EMBL" id="CM001403">
    <property type="protein sequence ID" value="EHQ26119.1"/>
    <property type="molecule type" value="Genomic_DNA"/>
</dbReference>
<feature type="domain" description="HTH tetR-type" evidence="5">
    <location>
        <begin position="5"/>
        <end position="65"/>
    </location>
</feature>
<dbReference type="PANTHER" id="PTHR47506:SF3">
    <property type="entry name" value="HTH-TYPE TRANSCRIPTIONAL REGULATOR LMRA"/>
    <property type="match status" value="1"/>
</dbReference>
<dbReference type="OrthoDB" id="9798857at2"/>
<dbReference type="Proteomes" id="UP000002774">
    <property type="component" value="Chromosome"/>
</dbReference>
<dbReference type="InterPro" id="IPR009057">
    <property type="entry name" value="Homeodomain-like_sf"/>
</dbReference>
<accession>H1YD62</accession>
<dbReference type="HOGENOM" id="CLU_069356_28_1_10"/>